<gene>
    <name evidence="1" type="ORF">MSG28_002057</name>
</gene>
<dbReference type="Proteomes" id="UP001064048">
    <property type="component" value="Chromosome 3"/>
</dbReference>
<organism evidence="1 2">
    <name type="scientific">Choristoneura fumiferana</name>
    <name type="common">Spruce budworm moth</name>
    <name type="synonym">Archips fumiferana</name>
    <dbReference type="NCBI Taxonomy" id="7141"/>
    <lineage>
        <taxon>Eukaryota</taxon>
        <taxon>Metazoa</taxon>
        <taxon>Ecdysozoa</taxon>
        <taxon>Arthropoda</taxon>
        <taxon>Hexapoda</taxon>
        <taxon>Insecta</taxon>
        <taxon>Pterygota</taxon>
        <taxon>Neoptera</taxon>
        <taxon>Endopterygota</taxon>
        <taxon>Lepidoptera</taxon>
        <taxon>Glossata</taxon>
        <taxon>Ditrysia</taxon>
        <taxon>Tortricoidea</taxon>
        <taxon>Tortricidae</taxon>
        <taxon>Tortricinae</taxon>
        <taxon>Choristoneura</taxon>
    </lineage>
</organism>
<accession>A0ACC0JTM4</accession>
<evidence type="ECO:0000313" key="1">
    <source>
        <dbReference type="EMBL" id="KAI8427541.1"/>
    </source>
</evidence>
<protein>
    <submittedName>
        <fullName evidence="1">Uncharacterized protein</fullName>
    </submittedName>
</protein>
<proteinExistence type="predicted"/>
<comment type="caution">
    <text evidence="1">The sequence shown here is derived from an EMBL/GenBank/DDBJ whole genome shotgun (WGS) entry which is preliminary data.</text>
</comment>
<sequence>MLLTFTKCLITINRALNDADITGLLNGSSDDSSEDEQDVLLPPNKEMSSSSSSDAAEAGSSSEEDNAPLSSLRWNKRRFNSNSVPEDTHRLIAPVKSPAEELTRWGSDATIDCHANWAWPRRRRIVAVAAFRGPRPPSRHPSEDTAKFIAPTIYIIDVRQKSESTHPSDAESSRGIMRGMSISRFFASRLVDGVKKWRSGRGARGCGESFPWTDAEDAALFLGRSFAVDRPRGRDTRHPTATCTLFGGARRPAFCAAATRARGMPIFVSTELFSEIRQNTWKSFRHSEPVNHVARAPAPTAHENATCSYLGLDNWRVTLFKVETRFTIKVPFQDGLQSLQTAAASGTAASSCGYCNAVCRFYSNNGDISRLHNTERVTLCGSRHHWLQAGVAALGMTFIATYKPVVSLAVCGLRLRSAAHINEMLDAILICHSFTCAAVIYMVLLGRRDNPEGAQKPSKRINVRELKQLKETASR</sequence>
<evidence type="ECO:0000313" key="2">
    <source>
        <dbReference type="Proteomes" id="UP001064048"/>
    </source>
</evidence>
<name>A0ACC0JTM4_CHOFU</name>
<keyword evidence="2" id="KW-1185">Reference proteome</keyword>
<dbReference type="EMBL" id="CM046103">
    <property type="protein sequence ID" value="KAI8427541.1"/>
    <property type="molecule type" value="Genomic_DNA"/>
</dbReference>
<reference evidence="1 2" key="1">
    <citation type="journal article" date="2022" name="Genome Biol. Evol.">
        <title>The Spruce Budworm Genome: Reconstructing the Evolutionary History of Antifreeze Proteins.</title>
        <authorList>
            <person name="Beliveau C."/>
            <person name="Gagne P."/>
            <person name="Picq S."/>
            <person name="Vernygora O."/>
            <person name="Keeling C.I."/>
            <person name="Pinkney K."/>
            <person name="Doucet D."/>
            <person name="Wen F."/>
            <person name="Johnston J.S."/>
            <person name="Maaroufi H."/>
            <person name="Boyle B."/>
            <person name="Laroche J."/>
            <person name="Dewar K."/>
            <person name="Juretic N."/>
            <person name="Blackburn G."/>
            <person name="Nisole A."/>
            <person name="Brunet B."/>
            <person name="Brandao M."/>
            <person name="Lumley L."/>
            <person name="Duan J."/>
            <person name="Quan G."/>
            <person name="Lucarotti C.J."/>
            <person name="Roe A.D."/>
            <person name="Sperling F.A.H."/>
            <person name="Levesque R.C."/>
            <person name="Cusson M."/>
        </authorList>
    </citation>
    <scope>NUCLEOTIDE SEQUENCE [LARGE SCALE GENOMIC DNA]</scope>
    <source>
        <strain evidence="1">Glfc:IPQL:Cfum</strain>
    </source>
</reference>